<keyword evidence="5" id="KW-0539">Nucleus</keyword>
<accession>A0A9W9NSM5</accession>
<dbReference type="OrthoDB" id="2593732at2759"/>
<keyword evidence="1" id="KW-0479">Metal-binding</keyword>
<keyword evidence="6" id="KW-0175">Coiled coil</keyword>
<dbReference type="CDD" id="cd12148">
    <property type="entry name" value="fungal_TF_MHR"/>
    <property type="match status" value="2"/>
</dbReference>
<comment type="caution">
    <text evidence="9">The sequence shown here is derived from an EMBL/GenBank/DDBJ whole genome shotgun (WGS) entry which is preliminary data.</text>
</comment>
<feature type="region of interest" description="Disordered" evidence="7">
    <location>
        <begin position="874"/>
        <end position="902"/>
    </location>
</feature>
<keyword evidence="10" id="KW-1185">Reference proteome</keyword>
<dbReference type="Pfam" id="PF04082">
    <property type="entry name" value="Fungal_trans"/>
    <property type="match status" value="2"/>
</dbReference>
<dbReference type="CDD" id="cd00067">
    <property type="entry name" value="GAL4"/>
    <property type="match status" value="1"/>
</dbReference>
<dbReference type="PROSITE" id="PS50048">
    <property type="entry name" value="ZN2_CY6_FUNGAL_2"/>
    <property type="match status" value="1"/>
</dbReference>
<gene>
    <name evidence="9" type="ORF">N7468_006266</name>
</gene>
<dbReference type="GO" id="GO:0008270">
    <property type="term" value="F:zinc ion binding"/>
    <property type="evidence" value="ECO:0007669"/>
    <property type="project" value="InterPro"/>
</dbReference>
<dbReference type="PROSITE" id="PS00463">
    <property type="entry name" value="ZN2_CY6_FUNGAL_1"/>
    <property type="match status" value="1"/>
</dbReference>
<evidence type="ECO:0000313" key="10">
    <source>
        <dbReference type="Proteomes" id="UP001150941"/>
    </source>
</evidence>
<dbReference type="GO" id="GO:0003677">
    <property type="term" value="F:DNA binding"/>
    <property type="evidence" value="ECO:0007669"/>
    <property type="project" value="UniProtKB-KW"/>
</dbReference>
<evidence type="ECO:0000256" key="7">
    <source>
        <dbReference type="SAM" id="MobiDB-lite"/>
    </source>
</evidence>
<evidence type="ECO:0000313" key="9">
    <source>
        <dbReference type="EMBL" id="KAJ5225041.1"/>
    </source>
</evidence>
<feature type="region of interest" description="Disordered" evidence="7">
    <location>
        <begin position="936"/>
        <end position="965"/>
    </location>
</feature>
<dbReference type="Proteomes" id="UP001150941">
    <property type="component" value="Unassembled WGS sequence"/>
</dbReference>
<feature type="region of interest" description="Disordered" evidence="7">
    <location>
        <begin position="470"/>
        <end position="491"/>
    </location>
</feature>
<feature type="region of interest" description="Disordered" evidence="7">
    <location>
        <begin position="689"/>
        <end position="711"/>
    </location>
</feature>
<evidence type="ECO:0000259" key="8">
    <source>
        <dbReference type="PROSITE" id="PS50048"/>
    </source>
</evidence>
<dbReference type="GeneID" id="83202865"/>
<dbReference type="EMBL" id="JAPQKS010000005">
    <property type="protein sequence ID" value="KAJ5225041.1"/>
    <property type="molecule type" value="Genomic_DNA"/>
</dbReference>
<dbReference type="SMART" id="SM00906">
    <property type="entry name" value="Fungal_trans"/>
    <property type="match status" value="2"/>
</dbReference>
<dbReference type="InterPro" id="IPR007219">
    <property type="entry name" value="XnlR_reg_dom"/>
</dbReference>
<dbReference type="RefSeq" id="XP_058328452.1">
    <property type="nucleotide sequence ID" value="XM_058475562.1"/>
</dbReference>
<reference evidence="9" key="1">
    <citation type="submission" date="2022-11" db="EMBL/GenBank/DDBJ databases">
        <authorList>
            <person name="Petersen C."/>
        </authorList>
    </citation>
    <scope>NUCLEOTIDE SEQUENCE</scope>
    <source>
        <strain evidence="9">IBT 19713</strain>
    </source>
</reference>
<name>A0A9W9NSM5_9EURO</name>
<dbReference type="SMART" id="SM00066">
    <property type="entry name" value="GAL4"/>
    <property type="match status" value="1"/>
</dbReference>
<keyword evidence="4" id="KW-0804">Transcription</keyword>
<dbReference type="SUPFAM" id="SSF57701">
    <property type="entry name" value="Zn2/Cys6 DNA-binding domain"/>
    <property type="match status" value="1"/>
</dbReference>
<proteinExistence type="predicted"/>
<feature type="region of interest" description="Disordered" evidence="7">
    <location>
        <begin position="1"/>
        <end position="35"/>
    </location>
</feature>
<dbReference type="PANTHER" id="PTHR47654">
    <property type="entry name" value="ZN(II)2CYS6 TRANSCRIPTION FACTOR (EUROFUNG)-RELATED"/>
    <property type="match status" value="1"/>
</dbReference>
<keyword evidence="2" id="KW-0805">Transcription regulation</keyword>
<evidence type="ECO:0000256" key="1">
    <source>
        <dbReference type="ARBA" id="ARBA00022723"/>
    </source>
</evidence>
<feature type="coiled-coil region" evidence="6">
    <location>
        <begin position="833"/>
        <end position="860"/>
    </location>
</feature>
<evidence type="ECO:0000256" key="5">
    <source>
        <dbReference type="ARBA" id="ARBA00023242"/>
    </source>
</evidence>
<keyword evidence="3" id="KW-0238">DNA-binding</keyword>
<organism evidence="9 10">
    <name type="scientific">Penicillium chermesinum</name>
    <dbReference type="NCBI Taxonomy" id="63820"/>
    <lineage>
        <taxon>Eukaryota</taxon>
        <taxon>Fungi</taxon>
        <taxon>Dikarya</taxon>
        <taxon>Ascomycota</taxon>
        <taxon>Pezizomycotina</taxon>
        <taxon>Eurotiomycetes</taxon>
        <taxon>Eurotiomycetidae</taxon>
        <taxon>Eurotiales</taxon>
        <taxon>Aspergillaceae</taxon>
        <taxon>Penicillium</taxon>
    </lineage>
</organism>
<dbReference type="InterPro" id="IPR036864">
    <property type="entry name" value="Zn2-C6_fun-type_DNA-bd_sf"/>
</dbReference>
<protein>
    <submittedName>
        <fullName evidence="9">C6 transcription factor</fullName>
    </submittedName>
</protein>
<evidence type="ECO:0000256" key="4">
    <source>
        <dbReference type="ARBA" id="ARBA00023163"/>
    </source>
</evidence>
<feature type="compositionally biased region" description="Pro residues" evidence="7">
    <location>
        <begin position="476"/>
        <end position="485"/>
    </location>
</feature>
<reference evidence="9" key="2">
    <citation type="journal article" date="2023" name="IMA Fungus">
        <title>Comparative genomic study of the Penicillium genus elucidates a diverse pangenome and 15 lateral gene transfer events.</title>
        <authorList>
            <person name="Petersen C."/>
            <person name="Sorensen T."/>
            <person name="Nielsen M.R."/>
            <person name="Sondergaard T.E."/>
            <person name="Sorensen J.L."/>
            <person name="Fitzpatrick D.A."/>
            <person name="Frisvad J.C."/>
            <person name="Nielsen K.L."/>
        </authorList>
    </citation>
    <scope>NUCLEOTIDE SEQUENCE</scope>
    <source>
        <strain evidence="9">IBT 19713</strain>
    </source>
</reference>
<feature type="domain" description="Zn(2)-C6 fungal-type" evidence="8">
    <location>
        <begin position="798"/>
        <end position="828"/>
    </location>
</feature>
<feature type="compositionally biased region" description="Low complexity" evidence="7">
    <location>
        <begin position="953"/>
        <end position="965"/>
    </location>
</feature>
<dbReference type="Pfam" id="PF00172">
    <property type="entry name" value="Zn_clus"/>
    <property type="match status" value="1"/>
</dbReference>
<dbReference type="InterPro" id="IPR001138">
    <property type="entry name" value="Zn2Cys6_DnaBD"/>
</dbReference>
<evidence type="ECO:0000256" key="2">
    <source>
        <dbReference type="ARBA" id="ARBA00023015"/>
    </source>
</evidence>
<dbReference type="Gene3D" id="4.10.240.10">
    <property type="entry name" value="Zn(2)-C6 fungal-type DNA-binding domain"/>
    <property type="match status" value="1"/>
</dbReference>
<dbReference type="InterPro" id="IPR053230">
    <property type="entry name" value="Trans_reg_galc"/>
</dbReference>
<evidence type="ECO:0000256" key="6">
    <source>
        <dbReference type="SAM" id="Coils"/>
    </source>
</evidence>
<dbReference type="PANTHER" id="PTHR47654:SF4">
    <property type="entry name" value="ZN(II)2CYS6 TRANSCRIPTION FACTOR (EUROFUNG)"/>
    <property type="match status" value="1"/>
</dbReference>
<dbReference type="GO" id="GO:0000981">
    <property type="term" value="F:DNA-binding transcription factor activity, RNA polymerase II-specific"/>
    <property type="evidence" value="ECO:0007669"/>
    <property type="project" value="InterPro"/>
</dbReference>
<evidence type="ECO:0000256" key="3">
    <source>
        <dbReference type="ARBA" id="ARBA00023125"/>
    </source>
</evidence>
<feature type="compositionally biased region" description="Basic and acidic residues" evidence="7">
    <location>
        <begin position="874"/>
        <end position="890"/>
    </location>
</feature>
<sequence length="1489" mass="167544">MSPHNRPGQAALSPTSDIGSLLRDETASPSNLKGPWKKRVSTACLACKKSKRKRICIFDESLDQRRRVAAKRTASELTYHRDLLNDIFRVIRETNESRTNELLGIIRQNASAEEIRTYIDDALSSLGKDPSSSRETVAKLEDARSLMRIESDSPAFRSKVMDIHYLCDEALFKVPAHPWTAVTDDADLVSHLISLYFTWDYPFLRFLDRDVFLRHMQSGELSSEFCTPYLVNAMLSNACFFSEFSESYVVPGELSSKGNDFLAEAERLRAIQSPRPSLALLQATLLMHERYAMSCNDDRGYIMLHEAIRIGEALGLVGSYGPKIVPEHFSEEMDMSCRIAGWGLFNIDTIVHTGFLRPCLIDHVNVPRLNGSSTDDHCLWRPYPTHREPCSSHESLFFEETCNLSTIARDISRIFGVKEDYIDPLQRQTRDVLFERLGRWHHLLPGVFMADFQPPHMLLLDCISEQERPKASWPAPKTPESPPRNSPESKYNPWEVTLSAARSIAALVQVLRREHGVSRAHHFAMYSINLALFTLLEHPSFDILDPDFLSLVSSFSVMASRSPLGRNLFHLFRQSVRAKGQGERIRNSDRIPEALKDLFDEDASNKLQNRFDGYAEGLEKLNQDSKYHGIGRDGCTNLQDYPGLNLGESKLNGDRGIPKIPGNPHTNVAQLALSSFYTDIPRLTLPLMSRHRERRSSTPESVPGRSAAPAPLWPAFQTPGVPMLQRGFPYPGSYSGSLALTSDSRVVSSTAFSPSYQPPPAAFPSGAVPSSSPPPNKIAIPRIAAPSRPLQRRRATRACEPCRKRKVKCDSKQPSCGPCTYASRRCVYEDVKRIRNEKKIDQLTKRVERYENLLRDLEGDVDSPTAHRIRRAIRFKDEDPSPVKEDKDADTASSVGSLEALDEVGEDLNRDETARAAGFFGKNSEVSWMQGLSGGMRMRDHSTEQTASPRSGLSPASLPDAPPDAQSRLTGHLPIAVMNYHLDDLALPLQRKDVDQLAMPRKEIASEYFNAYVAKVHPFFEIVREQTFTAQYEQCINHDIEPPRKWLAILNMIFAIGCRHCRLTNPTHTDAYDDDLQVQLEFLIALYLLCLGQLNRASKFSNMALHSAMSLGINLRLKDDTTDSSKEARCRLWWSIYSLEHLITSMNGRASCIGEQMCAVSLPVPVEEEAFGHLGVQSVFQDQGLREVLLSATLFEKSFEIQSTEKPWAATNFQPNPSLFFFYMTDLSLLTQAVLNKVYSLEGVRNGASQTEYRFEDFTLRMDRWIHKLPDSYQFVLPGGGPWRINPDLDNESLPYARERVCLALNYYSARITLCRPCLSLHSLPSDYSDSPTHSLRTTLRAEMTNHCLQAACSLISILPEKIDITWLARIAPWWSVLHFLMQATVALLLTPQHVPNPVFQTLREQDLQTAIAQTRKALVWIHAMASVDPAAKRGFLLCDSLLQGAAPALKIDLKDWPSAASLGVKGDRGLSVRMEGLEEWIDFEGGDS</sequence>
<dbReference type="GO" id="GO:0006351">
    <property type="term" value="P:DNA-templated transcription"/>
    <property type="evidence" value="ECO:0007669"/>
    <property type="project" value="InterPro"/>
</dbReference>